<sequence length="68" mass="7688">MNLTRRYPYSTHLLEDILKSVCGEHGGIAKSLLASPLKYAEGLKIKSIVANMPNYHKVLLNPELDMQY</sequence>
<name>A0A3B1AKJ6_9ZZZZ</name>
<feature type="non-terminal residue" evidence="1">
    <location>
        <position position="68"/>
    </location>
</feature>
<organism evidence="1">
    <name type="scientific">hydrothermal vent metagenome</name>
    <dbReference type="NCBI Taxonomy" id="652676"/>
    <lineage>
        <taxon>unclassified sequences</taxon>
        <taxon>metagenomes</taxon>
        <taxon>ecological metagenomes</taxon>
    </lineage>
</organism>
<dbReference type="AlphaFoldDB" id="A0A3B1AKJ6"/>
<dbReference type="EMBL" id="UOFS01000041">
    <property type="protein sequence ID" value="VAW99927.1"/>
    <property type="molecule type" value="Genomic_DNA"/>
</dbReference>
<reference evidence="1" key="1">
    <citation type="submission" date="2018-06" db="EMBL/GenBank/DDBJ databases">
        <authorList>
            <person name="Zhirakovskaya E."/>
        </authorList>
    </citation>
    <scope>NUCLEOTIDE SEQUENCE</scope>
</reference>
<protein>
    <submittedName>
        <fullName evidence="1">Uncharacterized protein</fullName>
    </submittedName>
</protein>
<evidence type="ECO:0000313" key="1">
    <source>
        <dbReference type="EMBL" id="VAW99927.1"/>
    </source>
</evidence>
<proteinExistence type="predicted"/>
<accession>A0A3B1AKJ6</accession>
<gene>
    <name evidence="1" type="ORF">MNBD_GAMMA22-1927</name>
</gene>